<comment type="caution">
    <text evidence="2">The sequence shown here is derived from an EMBL/GenBank/DDBJ whole genome shotgun (WGS) entry which is preliminary data.</text>
</comment>
<name>A0A2A2JNX5_9BILA</name>
<dbReference type="Proteomes" id="UP000218231">
    <property type="component" value="Unassembled WGS sequence"/>
</dbReference>
<accession>A0A2A2JNX5</accession>
<feature type="compositionally biased region" description="Basic and acidic residues" evidence="1">
    <location>
        <begin position="22"/>
        <end position="36"/>
    </location>
</feature>
<protein>
    <submittedName>
        <fullName evidence="2">Uncharacterized protein</fullName>
    </submittedName>
</protein>
<reference evidence="2 3" key="1">
    <citation type="journal article" date="2017" name="Curr. Biol.">
        <title>Genome architecture and evolution of a unichromosomal asexual nematode.</title>
        <authorList>
            <person name="Fradin H."/>
            <person name="Zegar C."/>
            <person name="Gutwein M."/>
            <person name="Lucas J."/>
            <person name="Kovtun M."/>
            <person name="Corcoran D."/>
            <person name="Baugh L.R."/>
            <person name="Kiontke K."/>
            <person name="Gunsalus K."/>
            <person name="Fitch D.H."/>
            <person name="Piano F."/>
        </authorList>
    </citation>
    <scope>NUCLEOTIDE SEQUENCE [LARGE SCALE GENOMIC DNA]</scope>
    <source>
        <strain evidence="2">PF1309</strain>
    </source>
</reference>
<gene>
    <name evidence="2" type="ORF">WR25_21586</name>
</gene>
<keyword evidence="3" id="KW-1185">Reference proteome</keyword>
<feature type="region of interest" description="Disordered" evidence="1">
    <location>
        <begin position="1"/>
        <end position="41"/>
    </location>
</feature>
<dbReference type="AlphaFoldDB" id="A0A2A2JNX5"/>
<proteinExistence type="predicted"/>
<evidence type="ECO:0000256" key="1">
    <source>
        <dbReference type="SAM" id="MobiDB-lite"/>
    </source>
</evidence>
<feature type="compositionally biased region" description="Basic and acidic residues" evidence="1">
    <location>
        <begin position="1"/>
        <end position="14"/>
    </location>
</feature>
<sequence length="106" mass="12368">MAKELYSHGKDAFNHSKKHHNAHESEGEHHDAHEQSQSHLIHQGKAVAKELYSHGKDAFNHSKKHHNAHESEGEVFIMTPMNNLNRTLFTREKYVFLKTLLFEDMK</sequence>
<dbReference type="EMBL" id="LIAE01010323">
    <property type="protein sequence ID" value="PAV63222.1"/>
    <property type="molecule type" value="Genomic_DNA"/>
</dbReference>
<evidence type="ECO:0000313" key="3">
    <source>
        <dbReference type="Proteomes" id="UP000218231"/>
    </source>
</evidence>
<organism evidence="2 3">
    <name type="scientific">Diploscapter pachys</name>
    <dbReference type="NCBI Taxonomy" id="2018661"/>
    <lineage>
        <taxon>Eukaryota</taxon>
        <taxon>Metazoa</taxon>
        <taxon>Ecdysozoa</taxon>
        <taxon>Nematoda</taxon>
        <taxon>Chromadorea</taxon>
        <taxon>Rhabditida</taxon>
        <taxon>Rhabditina</taxon>
        <taxon>Rhabditomorpha</taxon>
        <taxon>Rhabditoidea</taxon>
        <taxon>Rhabditidae</taxon>
        <taxon>Diploscapter</taxon>
    </lineage>
</organism>
<evidence type="ECO:0000313" key="2">
    <source>
        <dbReference type="EMBL" id="PAV63222.1"/>
    </source>
</evidence>